<comment type="caution">
    <text evidence="2">The sequence shown here is derived from an EMBL/GenBank/DDBJ whole genome shotgun (WGS) entry which is preliminary data.</text>
</comment>
<sequence length="243" mass="28852">MYRCQYGHFSIRFVSFYHNLYFINQLVATMPPDIYLILSKENFVLKIRTKHLKKIFFYYSKFKKLRLNTETVINKRFEQMSTTIINALTHCESTHSRIIEYNKLNVANQNAYVTPFEISDRLRSGSSNPQSFFRTYFIFFAILLVANPFNICIPRPSRIDNSCSLIAIKLIGTKMSSWLTDKVNHGKIHMSISDLSTKRLKREIYRTVYSIVNDRKFNFLDYPSQYIFWARRHCSEKIQLSPT</sequence>
<organism evidence="2 3">
    <name type="scientific">Aphis glycines</name>
    <name type="common">Soybean aphid</name>
    <dbReference type="NCBI Taxonomy" id="307491"/>
    <lineage>
        <taxon>Eukaryota</taxon>
        <taxon>Metazoa</taxon>
        <taxon>Ecdysozoa</taxon>
        <taxon>Arthropoda</taxon>
        <taxon>Hexapoda</taxon>
        <taxon>Insecta</taxon>
        <taxon>Pterygota</taxon>
        <taxon>Neoptera</taxon>
        <taxon>Paraneoptera</taxon>
        <taxon>Hemiptera</taxon>
        <taxon>Sternorrhyncha</taxon>
        <taxon>Aphidomorpha</taxon>
        <taxon>Aphidoidea</taxon>
        <taxon>Aphididae</taxon>
        <taxon>Aphidini</taxon>
        <taxon>Aphis</taxon>
        <taxon>Aphis</taxon>
    </lineage>
</organism>
<dbReference type="Proteomes" id="UP000475862">
    <property type="component" value="Unassembled WGS sequence"/>
</dbReference>
<evidence type="ECO:0000313" key="2">
    <source>
        <dbReference type="EMBL" id="KAE9526122.1"/>
    </source>
</evidence>
<dbReference type="EMBL" id="VYZN01000055">
    <property type="protein sequence ID" value="KAE9526122.1"/>
    <property type="molecule type" value="Genomic_DNA"/>
</dbReference>
<keyword evidence="1" id="KW-0472">Membrane</keyword>
<accession>A0A6G0T6A4</accession>
<dbReference type="AlphaFoldDB" id="A0A6G0T6A4"/>
<evidence type="ECO:0000256" key="1">
    <source>
        <dbReference type="SAM" id="Phobius"/>
    </source>
</evidence>
<keyword evidence="3" id="KW-1185">Reference proteome</keyword>
<feature type="transmembrane region" description="Helical" evidence="1">
    <location>
        <begin position="20"/>
        <end position="38"/>
    </location>
</feature>
<keyword evidence="1" id="KW-0812">Transmembrane</keyword>
<protein>
    <submittedName>
        <fullName evidence="2">Uncharacterized protein</fullName>
    </submittedName>
</protein>
<reference evidence="2 3" key="1">
    <citation type="submission" date="2019-08" db="EMBL/GenBank/DDBJ databases">
        <title>The genome of the soybean aphid Biotype 1, its phylome, world population structure and adaptation to the North American continent.</title>
        <authorList>
            <person name="Giordano R."/>
            <person name="Donthu R.K."/>
            <person name="Hernandez A.G."/>
            <person name="Wright C.L."/>
            <person name="Zimin A.V."/>
        </authorList>
    </citation>
    <scope>NUCLEOTIDE SEQUENCE [LARGE SCALE GENOMIC DNA]</scope>
    <source>
        <tissue evidence="2">Whole aphids</tissue>
    </source>
</reference>
<gene>
    <name evidence="2" type="ORF">AGLY_013753</name>
</gene>
<proteinExistence type="predicted"/>
<name>A0A6G0T6A4_APHGL</name>
<keyword evidence="1" id="KW-1133">Transmembrane helix</keyword>
<evidence type="ECO:0000313" key="3">
    <source>
        <dbReference type="Proteomes" id="UP000475862"/>
    </source>
</evidence>
<feature type="transmembrane region" description="Helical" evidence="1">
    <location>
        <begin position="131"/>
        <end position="149"/>
    </location>
</feature>